<dbReference type="EMBL" id="JBHTMK010000068">
    <property type="protein sequence ID" value="MFD1373448.1"/>
    <property type="molecule type" value="Genomic_DNA"/>
</dbReference>
<reference evidence="2" key="1">
    <citation type="journal article" date="2019" name="Int. J. Syst. Evol. Microbiol.">
        <title>The Global Catalogue of Microorganisms (GCM) 10K type strain sequencing project: providing services to taxonomists for standard genome sequencing and annotation.</title>
        <authorList>
            <consortium name="The Broad Institute Genomics Platform"/>
            <consortium name="The Broad Institute Genome Sequencing Center for Infectious Disease"/>
            <person name="Wu L."/>
            <person name="Ma J."/>
        </authorList>
    </citation>
    <scope>NUCLEOTIDE SEQUENCE [LARGE SCALE GENOMIC DNA]</scope>
    <source>
        <strain evidence="2">CCM 7526</strain>
    </source>
</reference>
<protein>
    <recommendedName>
        <fullName evidence="3">XRE family transcriptional regulator</fullName>
    </recommendedName>
</protein>
<dbReference type="InterPro" id="IPR011990">
    <property type="entry name" value="TPR-like_helical_dom_sf"/>
</dbReference>
<dbReference type="SUPFAM" id="SSF48452">
    <property type="entry name" value="TPR-like"/>
    <property type="match status" value="1"/>
</dbReference>
<dbReference type="Proteomes" id="UP001597183">
    <property type="component" value="Unassembled WGS sequence"/>
</dbReference>
<gene>
    <name evidence="1" type="ORF">ACFQ5G_49660</name>
</gene>
<evidence type="ECO:0000313" key="1">
    <source>
        <dbReference type="EMBL" id="MFD1373448.1"/>
    </source>
</evidence>
<proteinExistence type="predicted"/>
<evidence type="ECO:0008006" key="3">
    <source>
        <dbReference type="Google" id="ProtNLM"/>
    </source>
</evidence>
<keyword evidence="2" id="KW-1185">Reference proteome</keyword>
<evidence type="ECO:0000313" key="2">
    <source>
        <dbReference type="Proteomes" id="UP001597183"/>
    </source>
</evidence>
<name>A0ABW4ASB1_9ACTN</name>
<accession>A0ABW4ASB1</accession>
<dbReference type="RefSeq" id="WP_317795329.1">
    <property type="nucleotide sequence ID" value="NZ_AP028461.1"/>
</dbReference>
<dbReference type="Gene3D" id="1.25.40.10">
    <property type="entry name" value="Tetratricopeptide repeat domain"/>
    <property type="match status" value="1"/>
</dbReference>
<comment type="caution">
    <text evidence="1">The sequence shown here is derived from an EMBL/GenBank/DDBJ whole genome shotgun (WGS) entry which is preliminary data.</text>
</comment>
<organism evidence="1 2">
    <name type="scientific">Actinoplanes sichuanensis</name>
    <dbReference type="NCBI Taxonomy" id="512349"/>
    <lineage>
        <taxon>Bacteria</taxon>
        <taxon>Bacillati</taxon>
        <taxon>Actinomycetota</taxon>
        <taxon>Actinomycetes</taxon>
        <taxon>Micromonosporales</taxon>
        <taxon>Micromonosporaceae</taxon>
        <taxon>Actinoplanes</taxon>
    </lineage>
</organism>
<sequence>MIVDNDTRSQDEIVKAWIDHAAWLREDATLTVRQLARWLRGDLRELPYAAACRVAESFWGRPIAELLGPPPGAPVPTVAAPIELPADAGSDIRTLLMNAAHESSDHATTAGIYADEESIEGLRDRVIAAAKQYATTPPLELHGNLVRIRNMTYQLLDRTSQPAQETDLYQVASLACSLLGSIGLDLGVPEAAAEQARSGATYGRLIGHPMAQAYAYAIQCTAAIWTGQPARGAVHAKRGLDLISRGPLAARLHAVHARCLGMQGFTDEADDELQRALDAYAGPGDEIAVGEFGFDPARLAFSAGSTYIALKNGTKAAVHARRAIELYEEAPAESRWYGGVNGARADLVTAHVLAQELEEAQVALQPILELEEGLRTFPVVQRLLQVRPELAARHFHGSPDARSLAGAIEYFIAGSQPHALPATTD</sequence>